<dbReference type="Gene3D" id="3.40.50.300">
    <property type="entry name" value="P-loop containing nucleotide triphosphate hydrolases"/>
    <property type="match status" value="1"/>
</dbReference>
<dbReference type="GeneID" id="19968876"/>
<dbReference type="SUPFAM" id="SSF52540">
    <property type="entry name" value="P-loop containing nucleoside triphosphate hydrolases"/>
    <property type="match status" value="1"/>
</dbReference>
<dbReference type="eggNOG" id="KOG2702">
    <property type="taxonomic scope" value="Eukaryota"/>
</dbReference>
<protein>
    <submittedName>
        <fullName evidence="1">Uncharacterized protein</fullName>
    </submittedName>
</protein>
<dbReference type="Proteomes" id="UP000030752">
    <property type="component" value="Unassembled WGS sequence"/>
</dbReference>
<accession>W2S2Y6</accession>
<proteinExistence type="predicted"/>
<name>W2S2Y6_CYPE1</name>
<dbReference type="EMBL" id="KB822718">
    <property type="protein sequence ID" value="ETN42383.1"/>
    <property type="molecule type" value="Genomic_DNA"/>
</dbReference>
<dbReference type="FunCoup" id="W2S2Y6">
    <property type="interactions" value="6"/>
</dbReference>
<evidence type="ECO:0000313" key="2">
    <source>
        <dbReference type="Proteomes" id="UP000030752"/>
    </source>
</evidence>
<dbReference type="OrthoDB" id="6362633at2759"/>
<evidence type="ECO:0000313" key="1">
    <source>
        <dbReference type="EMBL" id="ETN42383.1"/>
    </source>
</evidence>
<dbReference type="HOGENOM" id="CLU_067202_1_1_1"/>
<keyword evidence="2" id="KW-1185">Reference proteome</keyword>
<gene>
    <name evidence="1" type="ORF">HMPREF1541_01537</name>
</gene>
<dbReference type="VEuPathDB" id="FungiDB:HMPREF1541_01537"/>
<reference evidence="1 2" key="1">
    <citation type="submission" date="2013-03" db="EMBL/GenBank/DDBJ databases">
        <title>The Genome Sequence of Phialophora europaea CBS 101466.</title>
        <authorList>
            <consortium name="The Broad Institute Genomics Platform"/>
            <person name="Cuomo C."/>
            <person name="de Hoog S."/>
            <person name="Gorbushina A."/>
            <person name="Walker B."/>
            <person name="Young S.K."/>
            <person name="Zeng Q."/>
            <person name="Gargeya S."/>
            <person name="Fitzgerald M."/>
            <person name="Haas B."/>
            <person name="Abouelleil A."/>
            <person name="Allen A.W."/>
            <person name="Alvarado L."/>
            <person name="Arachchi H.M."/>
            <person name="Berlin A.M."/>
            <person name="Chapman S.B."/>
            <person name="Gainer-Dewar J."/>
            <person name="Goldberg J."/>
            <person name="Griggs A."/>
            <person name="Gujja S."/>
            <person name="Hansen M."/>
            <person name="Howarth C."/>
            <person name="Imamovic A."/>
            <person name="Ireland A."/>
            <person name="Larimer J."/>
            <person name="McCowan C."/>
            <person name="Murphy C."/>
            <person name="Pearson M."/>
            <person name="Poon T.W."/>
            <person name="Priest M."/>
            <person name="Roberts A."/>
            <person name="Saif S."/>
            <person name="Shea T."/>
            <person name="Sisk P."/>
            <person name="Sykes S."/>
            <person name="Wortman J."/>
            <person name="Nusbaum C."/>
            <person name="Birren B."/>
        </authorList>
    </citation>
    <scope>NUCLEOTIDE SEQUENCE [LARGE SCALE GENOMIC DNA]</scope>
    <source>
        <strain evidence="1 2">CBS 101466</strain>
    </source>
</reference>
<dbReference type="PANTHER" id="PTHR10285">
    <property type="entry name" value="URIDINE KINASE"/>
    <property type="match status" value="1"/>
</dbReference>
<dbReference type="InterPro" id="IPR027417">
    <property type="entry name" value="P-loop_NTPase"/>
</dbReference>
<sequence>MDETVVRLAEKAWSLYTPLDGSQRLLLAIAGIPGSGKTTFASLIAAELNKRRRTSFHADHPNSPTSGSNGQPDLAYVVPLDGYHLTRAQLAALPDSEEAIFRRGAAFTFDGESYLSLVRRLRQPIEATTTTIHAPSFDHEVKDPVENDIPIPPSARIIIFEGLYLALSRPPWSEAADLMDEIWFMDVPLPVAEARVAKRNFAAGLSPSLDKAMARTRQSDMRNARDVLENRINGIAELVGSVEDEAWKSQAVENVEKEQQAREDEERAKVKMVSCAFPWG</sequence>
<dbReference type="STRING" id="1220924.W2S2Y6"/>
<dbReference type="AlphaFoldDB" id="W2S2Y6"/>
<dbReference type="InParanoid" id="W2S2Y6"/>
<dbReference type="RefSeq" id="XP_008714119.1">
    <property type="nucleotide sequence ID" value="XM_008715897.1"/>
</dbReference>
<organism evidence="1 2">
    <name type="scientific">Cyphellophora europaea (strain CBS 101466)</name>
    <name type="common">Phialophora europaea</name>
    <dbReference type="NCBI Taxonomy" id="1220924"/>
    <lineage>
        <taxon>Eukaryota</taxon>
        <taxon>Fungi</taxon>
        <taxon>Dikarya</taxon>
        <taxon>Ascomycota</taxon>
        <taxon>Pezizomycotina</taxon>
        <taxon>Eurotiomycetes</taxon>
        <taxon>Chaetothyriomycetidae</taxon>
        <taxon>Chaetothyriales</taxon>
        <taxon>Cyphellophoraceae</taxon>
        <taxon>Cyphellophora</taxon>
    </lineage>
</organism>